<gene>
    <name evidence="3" type="ORF">AWB79_06125</name>
</gene>
<evidence type="ECO:0000313" key="3">
    <source>
        <dbReference type="EMBL" id="SAK86827.1"/>
    </source>
</evidence>
<keyword evidence="1" id="KW-0812">Transmembrane</keyword>
<feature type="domain" description="TadE-like" evidence="2">
    <location>
        <begin position="24"/>
        <end position="66"/>
    </location>
</feature>
<dbReference type="Pfam" id="PF07811">
    <property type="entry name" value="TadE"/>
    <property type="match status" value="1"/>
</dbReference>
<keyword evidence="1" id="KW-1133">Transmembrane helix</keyword>
<organism evidence="3 4">
    <name type="scientific">Caballeronia hypogeia</name>
    <dbReference type="NCBI Taxonomy" id="1777140"/>
    <lineage>
        <taxon>Bacteria</taxon>
        <taxon>Pseudomonadati</taxon>
        <taxon>Pseudomonadota</taxon>
        <taxon>Betaproteobacteria</taxon>
        <taxon>Burkholderiales</taxon>
        <taxon>Burkholderiaceae</taxon>
        <taxon>Caballeronia</taxon>
    </lineage>
</organism>
<reference evidence="3" key="1">
    <citation type="submission" date="2016-01" db="EMBL/GenBank/DDBJ databases">
        <authorList>
            <person name="Peeters C."/>
        </authorList>
    </citation>
    <scope>NUCLEOTIDE SEQUENCE</scope>
    <source>
        <strain evidence="3">LMG 29322</strain>
    </source>
</reference>
<proteinExistence type="predicted"/>
<evidence type="ECO:0000259" key="2">
    <source>
        <dbReference type="Pfam" id="PF07811"/>
    </source>
</evidence>
<dbReference type="OrthoDB" id="6165442at2"/>
<dbReference type="InterPro" id="IPR012495">
    <property type="entry name" value="TadE-like_dom"/>
</dbReference>
<feature type="transmembrane region" description="Helical" evidence="1">
    <location>
        <begin position="129"/>
        <end position="151"/>
    </location>
</feature>
<accession>A0A158CYY2</accession>
<feature type="transmembrane region" description="Helical" evidence="1">
    <location>
        <begin position="30"/>
        <end position="52"/>
    </location>
</feature>
<protein>
    <submittedName>
        <fullName evidence="3">TadE family protein</fullName>
    </submittedName>
</protein>
<keyword evidence="1" id="KW-0472">Membrane</keyword>
<dbReference type="EMBL" id="FCOA02000030">
    <property type="protein sequence ID" value="SAK86827.1"/>
    <property type="molecule type" value="Genomic_DNA"/>
</dbReference>
<comment type="caution">
    <text evidence="3">The sequence shown here is derived from an EMBL/GenBank/DDBJ whole genome shotgun (WGS) entry which is preliminary data.</text>
</comment>
<dbReference type="Proteomes" id="UP000054851">
    <property type="component" value="Unassembled WGS sequence"/>
</dbReference>
<dbReference type="AlphaFoldDB" id="A0A158CYY2"/>
<sequence>MHKSVYGPIGRSRTTRLAAGTQRGSVTLEFVILLPFLIMVLVGIFDLSLMMYDKAALTSAARVAARAGTVISVPPLSTSRIAAIAVSNASGSLISGGTNNPPTATATEQTDATSGNTLKVTLSYTYSGLLLGSAFSALTGPIMLSASAVMINQ</sequence>
<dbReference type="RefSeq" id="WP_061171162.1">
    <property type="nucleotide sequence ID" value="NZ_FCOA02000030.1"/>
</dbReference>
<evidence type="ECO:0000313" key="4">
    <source>
        <dbReference type="Proteomes" id="UP000054851"/>
    </source>
</evidence>
<keyword evidence="4" id="KW-1185">Reference proteome</keyword>
<evidence type="ECO:0000256" key="1">
    <source>
        <dbReference type="SAM" id="Phobius"/>
    </source>
</evidence>
<dbReference type="STRING" id="1777140.AWB79_06125"/>
<name>A0A158CYY2_9BURK</name>